<dbReference type="CDD" id="cd02860">
    <property type="entry name" value="E_set_Pullulanase"/>
    <property type="match status" value="1"/>
</dbReference>
<protein>
    <submittedName>
        <fullName evidence="3">Pullulanase AmyX</fullName>
        <ecNumber evidence="3">3.2.1.41</ecNumber>
    </submittedName>
</protein>
<dbReference type="Gene3D" id="2.60.40.10">
    <property type="entry name" value="Immunoglobulins"/>
    <property type="match status" value="1"/>
</dbReference>
<dbReference type="InterPro" id="IPR013780">
    <property type="entry name" value="Glyco_hydro_b"/>
</dbReference>
<dbReference type="SMART" id="SM00642">
    <property type="entry name" value="Aamy"/>
    <property type="match status" value="1"/>
</dbReference>
<dbReference type="InterPro" id="IPR004193">
    <property type="entry name" value="Glyco_hydro_13_N"/>
</dbReference>
<organism evidence="3 4">
    <name type="scientific">Bacillus thuringiensis</name>
    <dbReference type="NCBI Taxonomy" id="1428"/>
    <lineage>
        <taxon>Bacteria</taxon>
        <taxon>Bacillati</taxon>
        <taxon>Bacillota</taxon>
        <taxon>Bacilli</taxon>
        <taxon>Bacillales</taxon>
        <taxon>Bacillaceae</taxon>
        <taxon>Bacillus</taxon>
        <taxon>Bacillus cereus group</taxon>
    </lineage>
</organism>
<dbReference type="InterPro" id="IPR006047">
    <property type="entry name" value="GH13_cat_dom"/>
</dbReference>
<dbReference type="InterPro" id="IPR040697">
    <property type="entry name" value="PulA_N1"/>
</dbReference>
<evidence type="ECO:0000256" key="1">
    <source>
        <dbReference type="ARBA" id="ARBA00008061"/>
    </source>
</evidence>
<evidence type="ECO:0000313" key="4">
    <source>
        <dbReference type="Proteomes" id="UP000092743"/>
    </source>
</evidence>
<dbReference type="CDD" id="cd11341">
    <property type="entry name" value="AmyAc_Pullulanase_LD-like"/>
    <property type="match status" value="1"/>
</dbReference>
<dbReference type="Gene3D" id="3.20.20.80">
    <property type="entry name" value="Glycosidases"/>
    <property type="match status" value="1"/>
</dbReference>
<evidence type="ECO:0000259" key="2">
    <source>
        <dbReference type="SMART" id="SM00642"/>
    </source>
</evidence>
<keyword evidence="3" id="KW-0326">Glycosidase</keyword>
<dbReference type="Pfam" id="PF21653">
    <property type="entry name" value="pulA_all-beta"/>
    <property type="match status" value="1"/>
</dbReference>
<dbReference type="SUPFAM" id="SSF51445">
    <property type="entry name" value="(Trans)glycosidases"/>
    <property type="match status" value="1"/>
</dbReference>
<dbReference type="SUPFAM" id="SSF81296">
    <property type="entry name" value="E set domains"/>
    <property type="match status" value="1"/>
</dbReference>
<name>A0A9W3SG41_BACTU</name>
<dbReference type="Proteomes" id="UP000092743">
    <property type="component" value="Chromosome"/>
</dbReference>
<accession>A0A9W3SG41</accession>
<dbReference type="InterPro" id="IPR011840">
    <property type="entry name" value="PulA_typeI"/>
</dbReference>
<dbReference type="InterPro" id="IPR014756">
    <property type="entry name" value="Ig_E-set"/>
</dbReference>
<dbReference type="InterPro" id="IPR013783">
    <property type="entry name" value="Ig-like_fold"/>
</dbReference>
<dbReference type="InterPro" id="IPR049117">
    <property type="entry name" value="pulA_all-beta"/>
</dbReference>
<dbReference type="GO" id="GO:0005975">
    <property type="term" value="P:carbohydrate metabolic process"/>
    <property type="evidence" value="ECO:0007669"/>
    <property type="project" value="InterPro"/>
</dbReference>
<dbReference type="Gene3D" id="2.60.40.1180">
    <property type="entry name" value="Golgi alpha-mannosidase II"/>
    <property type="match status" value="1"/>
</dbReference>
<dbReference type="FunFam" id="3.20.20.80:FF:000143">
    <property type="entry name" value="Pullulanase, type I"/>
    <property type="match status" value="1"/>
</dbReference>
<dbReference type="Pfam" id="PF17999">
    <property type="entry name" value="PulA_N1"/>
    <property type="match status" value="1"/>
</dbReference>
<dbReference type="Pfam" id="PF02922">
    <property type="entry name" value="CBM_48"/>
    <property type="match status" value="1"/>
</dbReference>
<dbReference type="AlphaFoldDB" id="A0A9W3SG41"/>
<gene>
    <name evidence="3" type="primary">amyX</name>
    <name evidence="3" type="ORF">BT246_52950</name>
</gene>
<dbReference type="EMBL" id="CP015350">
    <property type="protein sequence ID" value="ANS50619.1"/>
    <property type="molecule type" value="Genomic_DNA"/>
</dbReference>
<keyword evidence="3" id="KW-0378">Hydrolase</keyword>
<evidence type="ECO:0000313" key="3">
    <source>
        <dbReference type="EMBL" id="ANS50619.1"/>
    </source>
</evidence>
<feature type="domain" description="Glycosyl hydrolase family 13 catalytic" evidence="2">
    <location>
        <begin position="269"/>
        <end position="644"/>
    </location>
</feature>
<dbReference type="Gene3D" id="2.60.40.2320">
    <property type="match status" value="1"/>
</dbReference>
<dbReference type="GO" id="GO:0051060">
    <property type="term" value="F:pullulanase activity"/>
    <property type="evidence" value="ECO:0007669"/>
    <property type="project" value="UniProtKB-EC"/>
</dbReference>
<dbReference type="PANTHER" id="PTHR43002">
    <property type="entry name" value="GLYCOGEN DEBRANCHING ENZYME"/>
    <property type="match status" value="1"/>
</dbReference>
<dbReference type="NCBIfam" id="TIGR02104">
    <property type="entry name" value="pulA_typeI"/>
    <property type="match status" value="1"/>
</dbReference>
<dbReference type="InterPro" id="IPR017853">
    <property type="entry name" value="GH"/>
</dbReference>
<comment type="similarity">
    <text evidence="1">Belongs to the glycosyl hydrolase 13 family.</text>
</comment>
<sequence length="744" mass="85214">MIRKALSFAAHFISLIKVSLYFNFENDGDFFMLKVKRPFDAYLDEMNKITILLPHAYGTSRTFRLQEGSNVKDLPIAHTIALPDATKYECFIEEPLDVGKYYTVRDERNEETDLQIGAVIRTTIFDEKYYYEGTDLGAVYQKEETTFKVWAPTARLAKIRIYKSDKEYADHEMYRGENGVWIQTLQGDLDGARYTFLVCINLIWNEAVDPYAKSVTVNGKHGVVIDLEKTNVTRREGLPPLQSMTDAILYELHIRDATIHQNSGVIQKGTYKGLMEEGTTGRNGTLTGLSHIKDLGVTHVELLPLYCFGGVDEANPSSAYNWGYNPLYYNAPTGFYATNPSDPYNRIVECKQLIETFHEHGIRVIIDVVYNHVYERELSSFEKLVPGYYFRHGEDGMPSNGTGVGNDIASERKMMRKFIVESILYWLTEYNVDGFRFDLMGILDVDTMNMIEKEVRNIKRDALLLGEGWDLQTPLPREEKATLNNAKKMPHMAQFNDQFRDGIKGSTFHINKRGFAFGGHVDCNHLQYIAAGSLLSMKETGLFLEPAQSINYVECHDNMTMWDKLVRSNEESEAILKKRHLLASAMVILSQGIPFLHAGQEFYRTKKGNENSYNANDEINQLDWDQKEKEIETVNYIKGLIAIRKEHGAFRLQNADLIKKHMTFLQTSTEVLAYHLEHAESFGPWKEIVVLFNSGLEAKTVQLPKEETWHVIVDEKQAKIEPISSFRGKELRLAPISTYILTIM</sequence>
<reference evidence="3 4" key="1">
    <citation type="submission" date="2016-04" db="EMBL/GenBank/DDBJ databases">
        <title>High quality genome of the nematocidal Bacillus thuringiensis MYBT18246.</title>
        <authorList>
            <person name="Hollensteiner J."/>
            <person name="Poehlein A."/>
            <person name="Sproeer C."/>
            <person name="Bunk B."/>
            <person name="Rosenstiel P."/>
            <person name="Schulenburg H."/>
            <person name="Liesegang H."/>
        </authorList>
    </citation>
    <scope>NUCLEOTIDE SEQUENCE [LARGE SCALE GENOMIC DNA]</scope>
    <source>
        <strain evidence="3 4">MYBT18246</strain>
    </source>
</reference>
<proteinExistence type="inferred from homology"/>
<dbReference type="EC" id="3.2.1.41" evidence="3"/>